<dbReference type="Gene3D" id="1.25.40.20">
    <property type="entry name" value="Ankyrin repeat-containing domain"/>
    <property type="match status" value="2"/>
</dbReference>
<dbReference type="InterPro" id="IPR002110">
    <property type="entry name" value="Ankyrin_rpt"/>
</dbReference>
<dbReference type="PROSITE" id="PS50088">
    <property type="entry name" value="ANK_REPEAT"/>
    <property type="match status" value="3"/>
</dbReference>
<dbReference type="SUPFAM" id="SSF48403">
    <property type="entry name" value="Ankyrin repeat"/>
    <property type="match status" value="1"/>
</dbReference>
<dbReference type="Pfam" id="PF00023">
    <property type="entry name" value="Ank"/>
    <property type="match status" value="1"/>
</dbReference>
<keyword evidence="3" id="KW-1185">Reference proteome</keyword>
<name>A0ABD2Y4T8_9GENT</name>
<dbReference type="Pfam" id="PF12796">
    <property type="entry name" value="Ank_2"/>
    <property type="match status" value="2"/>
</dbReference>
<evidence type="ECO:0000313" key="2">
    <source>
        <dbReference type="EMBL" id="KAL3500830.1"/>
    </source>
</evidence>
<dbReference type="AlphaFoldDB" id="A0ABD2Y4T8"/>
<protein>
    <submittedName>
        <fullName evidence="2">Uncharacterized protein</fullName>
    </submittedName>
</protein>
<evidence type="ECO:0000313" key="3">
    <source>
        <dbReference type="Proteomes" id="UP001630127"/>
    </source>
</evidence>
<dbReference type="SMART" id="SM00248">
    <property type="entry name" value="ANK"/>
    <property type="match status" value="4"/>
</dbReference>
<dbReference type="PANTHER" id="PTHR24128">
    <property type="entry name" value="HOMEOBOX PROTEIN WARIAI"/>
    <property type="match status" value="1"/>
</dbReference>
<dbReference type="PROSITE" id="PS50297">
    <property type="entry name" value="ANK_REP_REGION"/>
    <property type="match status" value="3"/>
</dbReference>
<feature type="repeat" description="ANK" evidence="1">
    <location>
        <begin position="36"/>
        <end position="58"/>
    </location>
</feature>
<reference evidence="2 3" key="1">
    <citation type="submission" date="2024-11" db="EMBL/GenBank/DDBJ databases">
        <title>A near-complete genome assembly of Cinchona calisaya.</title>
        <authorList>
            <person name="Lian D.C."/>
            <person name="Zhao X.W."/>
            <person name="Wei L."/>
        </authorList>
    </citation>
    <scope>NUCLEOTIDE SEQUENCE [LARGE SCALE GENOMIC DNA]</scope>
    <source>
        <tissue evidence="2">Nenye</tissue>
    </source>
</reference>
<dbReference type="Proteomes" id="UP001630127">
    <property type="component" value="Unassembled WGS sequence"/>
</dbReference>
<feature type="repeat" description="ANK" evidence="1">
    <location>
        <begin position="75"/>
        <end position="99"/>
    </location>
</feature>
<dbReference type="EMBL" id="JBJUIK010000016">
    <property type="protein sequence ID" value="KAL3500830.1"/>
    <property type="molecule type" value="Genomic_DNA"/>
</dbReference>
<organism evidence="2 3">
    <name type="scientific">Cinchona calisaya</name>
    <dbReference type="NCBI Taxonomy" id="153742"/>
    <lineage>
        <taxon>Eukaryota</taxon>
        <taxon>Viridiplantae</taxon>
        <taxon>Streptophyta</taxon>
        <taxon>Embryophyta</taxon>
        <taxon>Tracheophyta</taxon>
        <taxon>Spermatophyta</taxon>
        <taxon>Magnoliopsida</taxon>
        <taxon>eudicotyledons</taxon>
        <taxon>Gunneridae</taxon>
        <taxon>Pentapetalae</taxon>
        <taxon>asterids</taxon>
        <taxon>lamiids</taxon>
        <taxon>Gentianales</taxon>
        <taxon>Rubiaceae</taxon>
        <taxon>Cinchonoideae</taxon>
        <taxon>Cinchoneae</taxon>
        <taxon>Cinchona</taxon>
    </lineage>
</organism>
<proteinExistence type="predicted"/>
<sequence length="206" mass="23155">MEKQLYDASLMGDVIALYRLRQEDPLILDKAILACEDKTPLHLAAMMGNVDFIKAILQVNNSSSYYYMCLARDRGDRDPLHLAVIYDKLEVLQLLINFGFQVVNYMCLARDREGRNPLHLAAIHGRLEILQVLINAGFQGVLEKAEGGGTILHLCVKYNQLEALKTLVNTLKNGEFVNAQDEDGMTILHLATYYGQNEIENLASVN</sequence>
<accession>A0ABD2Y4T8</accession>
<feature type="repeat" description="ANK" evidence="1">
    <location>
        <begin position="113"/>
        <end position="137"/>
    </location>
</feature>
<gene>
    <name evidence="2" type="ORF">ACH5RR_039923</name>
</gene>
<dbReference type="PANTHER" id="PTHR24128:SF101">
    <property type="entry name" value="ANKYRIN REPEAT-CONTAINING PROTEIN BDA1-LIKE"/>
    <property type="match status" value="1"/>
</dbReference>
<keyword evidence="1" id="KW-0040">ANK repeat</keyword>
<comment type="caution">
    <text evidence="2">The sequence shown here is derived from an EMBL/GenBank/DDBJ whole genome shotgun (WGS) entry which is preliminary data.</text>
</comment>
<evidence type="ECO:0000256" key="1">
    <source>
        <dbReference type="PROSITE-ProRule" id="PRU00023"/>
    </source>
</evidence>
<dbReference type="InterPro" id="IPR036770">
    <property type="entry name" value="Ankyrin_rpt-contain_sf"/>
</dbReference>